<feature type="transmembrane region" description="Helical" evidence="2">
    <location>
        <begin position="240"/>
        <end position="261"/>
    </location>
</feature>
<reference evidence="5" key="1">
    <citation type="journal article" date="2005" name="Nature">
        <title>The map-based sequence of the rice genome.</title>
        <authorList>
            <consortium name="International rice genome sequencing project (IRGSP)"/>
            <person name="Matsumoto T."/>
            <person name="Wu J."/>
            <person name="Kanamori H."/>
            <person name="Katayose Y."/>
            <person name="Fujisawa M."/>
            <person name="Namiki N."/>
            <person name="Mizuno H."/>
            <person name="Yamamoto K."/>
            <person name="Antonio B.A."/>
            <person name="Baba T."/>
            <person name="Sakata K."/>
            <person name="Nagamura Y."/>
            <person name="Aoki H."/>
            <person name="Arikawa K."/>
            <person name="Arita K."/>
            <person name="Bito T."/>
            <person name="Chiden Y."/>
            <person name="Fujitsuka N."/>
            <person name="Fukunaka R."/>
            <person name="Hamada M."/>
            <person name="Harada C."/>
            <person name="Hayashi A."/>
            <person name="Hijishita S."/>
            <person name="Honda M."/>
            <person name="Hosokawa S."/>
            <person name="Ichikawa Y."/>
            <person name="Idonuma A."/>
            <person name="Iijima M."/>
            <person name="Ikeda M."/>
            <person name="Ikeno M."/>
            <person name="Ito K."/>
            <person name="Ito S."/>
            <person name="Ito T."/>
            <person name="Ito Y."/>
            <person name="Ito Y."/>
            <person name="Iwabuchi A."/>
            <person name="Kamiya K."/>
            <person name="Karasawa W."/>
            <person name="Kurita K."/>
            <person name="Katagiri S."/>
            <person name="Kikuta A."/>
            <person name="Kobayashi H."/>
            <person name="Kobayashi N."/>
            <person name="Machita K."/>
            <person name="Maehara T."/>
            <person name="Masukawa M."/>
            <person name="Mizubayashi T."/>
            <person name="Mukai Y."/>
            <person name="Nagasaki H."/>
            <person name="Nagata Y."/>
            <person name="Naito S."/>
            <person name="Nakashima M."/>
            <person name="Nakama Y."/>
            <person name="Nakamichi Y."/>
            <person name="Nakamura M."/>
            <person name="Meguro A."/>
            <person name="Negishi M."/>
            <person name="Ohta I."/>
            <person name="Ohta T."/>
            <person name="Okamoto M."/>
            <person name="Ono N."/>
            <person name="Saji S."/>
            <person name="Sakaguchi M."/>
            <person name="Sakai K."/>
            <person name="Shibata M."/>
            <person name="Shimokawa T."/>
            <person name="Song J."/>
            <person name="Takazaki Y."/>
            <person name="Terasawa K."/>
            <person name="Tsugane M."/>
            <person name="Tsuji K."/>
            <person name="Ueda S."/>
            <person name="Waki K."/>
            <person name="Yamagata H."/>
            <person name="Yamamoto M."/>
            <person name="Yamamoto S."/>
            <person name="Yamane H."/>
            <person name="Yoshiki S."/>
            <person name="Yoshihara R."/>
            <person name="Yukawa K."/>
            <person name="Zhong H."/>
            <person name="Yano M."/>
            <person name="Yuan Q."/>
            <person name="Ouyang S."/>
            <person name="Liu J."/>
            <person name="Jones K.M."/>
            <person name="Gansberger K."/>
            <person name="Moffat K."/>
            <person name="Hill J."/>
            <person name="Bera J."/>
            <person name="Fadrosh D."/>
            <person name="Jin S."/>
            <person name="Johri S."/>
            <person name="Kim M."/>
            <person name="Overton L."/>
            <person name="Reardon M."/>
            <person name="Tsitrin T."/>
            <person name="Vuong H."/>
            <person name="Weaver B."/>
            <person name="Ciecko A."/>
            <person name="Tallon L."/>
            <person name="Jackson J."/>
            <person name="Pai G."/>
            <person name="Aken S.V."/>
            <person name="Utterback T."/>
            <person name="Reidmuller S."/>
            <person name="Feldblyum T."/>
            <person name="Hsiao J."/>
            <person name="Zismann V."/>
            <person name="Iobst S."/>
            <person name="de Vazeille A.R."/>
            <person name="Buell C.R."/>
            <person name="Ying K."/>
            <person name="Li Y."/>
            <person name="Lu T."/>
            <person name="Huang Y."/>
            <person name="Zhao Q."/>
            <person name="Feng Q."/>
            <person name="Zhang L."/>
            <person name="Zhu J."/>
            <person name="Weng Q."/>
            <person name="Mu J."/>
            <person name="Lu Y."/>
            <person name="Fan D."/>
            <person name="Liu Y."/>
            <person name="Guan J."/>
            <person name="Zhang Y."/>
            <person name="Yu S."/>
            <person name="Liu X."/>
            <person name="Zhang Y."/>
            <person name="Hong G."/>
            <person name="Han B."/>
            <person name="Choisne N."/>
            <person name="Demange N."/>
            <person name="Orjeda G."/>
            <person name="Samain S."/>
            <person name="Cattolico L."/>
            <person name="Pelletier E."/>
            <person name="Couloux A."/>
            <person name="Segurens B."/>
            <person name="Wincker P."/>
            <person name="D'Hont A."/>
            <person name="Scarpelli C."/>
            <person name="Weissenbach J."/>
            <person name="Salanoubat M."/>
            <person name="Quetier F."/>
            <person name="Yu Y."/>
            <person name="Kim H.R."/>
            <person name="Rambo T."/>
            <person name="Currie J."/>
            <person name="Collura K."/>
            <person name="Luo M."/>
            <person name="Yang T."/>
            <person name="Ammiraju J.S.S."/>
            <person name="Engler F."/>
            <person name="Soderlund C."/>
            <person name="Wing R.A."/>
            <person name="Palmer L.E."/>
            <person name="de la Bastide M."/>
            <person name="Spiegel L."/>
            <person name="Nascimento L."/>
            <person name="Zutavern T."/>
            <person name="O'Shaughnessy A."/>
            <person name="Dike S."/>
            <person name="Dedhia N."/>
            <person name="Preston R."/>
            <person name="Balija V."/>
            <person name="McCombie W.R."/>
            <person name="Chow T."/>
            <person name="Chen H."/>
            <person name="Chung M."/>
            <person name="Chen C."/>
            <person name="Shaw J."/>
            <person name="Wu H."/>
            <person name="Hsiao K."/>
            <person name="Chao Y."/>
            <person name="Chu M."/>
            <person name="Cheng C."/>
            <person name="Hour A."/>
            <person name="Lee P."/>
            <person name="Lin S."/>
            <person name="Lin Y."/>
            <person name="Liou J."/>
            <person name="Liu S."/>
            <person name="Hsing Y."/>
            <person name="Raghuvanshi S."/>
            <person name="Mohanty A."/>
            <person name="Bharti A.K."/>
            <person name="Gaur A."/>
            <person name="Gupta V."/>
            <person name="Kumar D."/>
            <person name="Ravi V."/>
            <person name="Vij S."/>
            <person name="Kapur A."/>
            <person name="Khurana P."/>
            <person name="Khurana P."/>
            <person name="Khurana J.P."/>
            <person name="Tyagi A.K."/>
            <person name="Gaikwad K."/>
            <person name="Singh A."/>
            <person name="Dalal V."/>
            <person name="Srivastava S."/>
            <person name="Dixit A."/>
            <person name="Pal A.K."/>
            <person name="Ghazi I.A."/>
            <person name="Yadav M."/>
            <person name="Pandit A."/>
            <person name="Bhargava A."/>
            <person name="Sureshbabu K."/>
            <person name="Batra K."/>
            <person name="Sharma T.R."/>
            <person name="Mohapatra T."/>
            <person name="Singh N.K."/>
            <person name="Messing J."/>
            <person name="Nelson A.B."/>
            <person name="Fuks G."/>
            <person name="Kavchok S."/>
            <person name="Keizer G."/>
            <person name="Linton E."/>
            <person name="Llaca V."/>
            <person name="Song R."/>
            <person name="Tanyolac B."/>
            <person name="Young S."/>
            <person name="Ho-Il K."/>
            <person name="Hahn J.H."/>
            <person name="Sangsakoo G."/>
            <person name="Vanavichit A."/>
            <person name="de Mattos Luiz.A.T."/>
            <person name="Zimmer P.D."/>
            <person name="Malone G."/>
            <person name="Dellagostin O."/>
            <person name="de Oliveira A.C."/>
            <person name="Bevan M."/>
            <person name="Bancroft I."/>
            <person name="Minx P."/>
            <person name="Cordum H."/>
            <person name="Wilson R."/>
            <person name="Cheng Z."/>
            <person name="Jin W."/>
            <person name="Jiang J."/>
            <person name="Leong S.A."/>
            <person name="Iwama H."/>
            <person name="Gojobori T."/>
            <person name="Itoh T."/>
            <person name="Niimura Y."/>
            <person name="Fujii Y."/>
            <person name="Habara T."/>
            <person name="Sakai H."/>
            <person name="Sato Y."/>
            <person name="Wilson G."/>
            <person name="Kumar K."/>
            <person name="McCouch S."/>
            <person name="Juretic N."/>
            <person name="Hoen D."/>
            <person name="Wright S."/>
            <person name="Bruskiewich R."/>
            <person name="Bureau T."/>
            <person name="Miyao A."/>
            <person name="Hirochika H."/>
            <person name="Nishikawa T."/>
            <person name="Kadowaki K."/>
            <person name="Sugiura M."/>
            <person name="Burr B."/>
            <person name="Sasaki T."/>
        </authorList>
    </citation>
    <scope>NUCLEOTIDE SEQUENCE [LARGE SCALE GENOMIC DNA]</scope>
    <source>
        <strain evidence="5">cv. Nipponbare</strain>
    </source>
</reference>
<dbReference type="eggNOG" id="ENOG502RZWG">
    <property type="taxonomic scope" value="Eukaryota"/>
</dbReference>
<gene>
    <name evidence="4" type="ordered locus">Os07g0634000</name>
    <name evidence="4" type="ORF">OSNPB_070634000</name>
</gene>
<reference evidence="4 5" key="3">
    <citation type="journal article" date="2013" name="Rice">
        <title>Improvement of the Oryza sativa Nipponbare reference genome using next generation sequence and optical map data.</title>
        <authorList>
            <person name="Kawahara Y."/>
            <person name="de la Bastide M."/>
            <person name="Hamilton J.P."/>
            <person name="Kanamori H."/>
            <person name="McCombie W.R."/>
            <person name="Ouyang S."/>
            <person name="Schwartz D.C."/>
            <person name="Tanaka T."/>
            <person name="Wu J."/>
            <person name="Zhou S."/>
            <person name="Childs K.L."/>
            <person name="Davidson R.M."/>
            <person name="Lin H."/>
            <person name="Quesada-Ocampo L."/>
            <person name="Vaillancourt B."/>
            <person name="Sakai H."/>
            <person name="Lee S.S."/>
            <person name="Kim J."/>
            <person name="Numa H."/>
            <person name="Itoh T."/>
            <person name="Buell C.R."/>
            <person name="Matsumoto T."/>
        </authorList>
    </citation>
    <scope>NUCLEOTIDE SEQUENCE [LARGE SCALE GENOMIC DNA]</scope>
    <source>
        <strain evidence="5">cv. Nipponbare</strain>
    </source>
</reference>
<keyword evidence="2" id="KW-0812">Transmembrane</keyword>
<feature type="region of interest" description="Disordered" evidence="1">
    <location>
        <begin position="132"/>
        <end position="159"/>
    </location>
</feature>
<keyword evidence="2" id="KW-1133">Transmembrane helix</keyword>
<protein>
    <submittedName>
        <fullName evidence="4">Os07g0634000 protein</fullName>
    </submittedName>
</protein>
<evidence type="ECO:0000256" key="1">
    <source>
        <dbReference type="SAM" id="MobiDB-lite"/>
    </source>
</evidence>
<dbReference type="Pfam" id="PF09335">
    <property type="entry name" value="VTT_dom"/>
    <property type="match status" value="1"/>
</dbReference>
<feature type="transmembrane region" description="Helical" evidence="2">
    <location>
        <begin position="273"/>
        <end position="297"/>
    </location>
</feature>
<reference evidence="4 5" key="2">
    <citation type="journal article" date="2013" name="Plant Cell Physiol.">
        <title>Rice Annotation Project Database (RAP-DB): an integrative and interactive database for rice genomics.</title>
        <authorList>
            <person name="Sakai H."/>
            <person name="Lee S.S."/>
            <person name="Tanaka T."/>
            <person name="Numa H."/>
            <person name="Kim J."/>
            <person name="Kawahara Y."/>
            <person name="Wakimoto H."/>
            <person name="Yang C.C."/>
            <person name="Iwamoto M."/>
            <person name="Abe T."/>
            <person name="Yamada Y."/>
            <person name="Muto A."/>
            <person name="Inokuchi H."/>
            <person name="Ikemura T."/>
            <person name="Matsumoto T."/>
            <person name="Sasaki T."/>
            <person name="Itoh T."/>
        </authorList>
    </citation>
    <scope>NUCLEOTIDE SEQUENCE [LARGE SCALE GENOMIC DNA]</scope>
    <source>
        <strain evidence="5">cv. Nipponbare</strain>
    </source>
</reference>
<organism evidence="4 5">
    <name type="scientific">Oryza sativa subsp. japonica</name>
    <name type="common">Rice</name>
    <dbReference type="NCBI Taxonomy" id="39947"/>
    <lineage>
        <taxon>Eukaryota</taxon>
        <taxon>Viridiplantae</taxon>
        <taxon>Streptophyta</taxon>
        <taxon>Embryophyta</taxon>
        <taxon>Tracheophyta</taxon>
        <taxon>Spermatophyta</taxon>
        <taxon>Magnoliopsida</taxon>
        <taxon>Liliopsida</taxon>
        <taxon>Poales</taxon>
        <taxon>Poaceae</taxon>
        <taxon>BOP clade</taxon>
        <taxon>Oryzoideae</taxon>
        <taxon>Oryzeae</taxon>
        <taxon>Oryzinae</taxon>
        <taxon>Oryza</taxon>
        <taxon>Oryza sativa</taxon>
    </lineage>
</organism>
<keyword evidence="5" id="KW-1185">Reference proteome</keyword>
<evidence type="ECO:0000256" key="2">
    <source>
        <dbReference type="SAM" id="Phobius"/>
    </source>
</evidence>
<proteinExistence type="predicted"/>
<dbReference type="Proteomes" id="UP000059680">
    <property type="component" value="Chromosome 7"/>
</dbReference>
<feature type="transmembrane region" description="Helical" evidence="2">
    <location>
        <begin position="402"/>
        <end position="423"/>
    </location>
</feature>
<dbReference type="InParanoid" id="A0A0P0X9A4"/>
<dbReference type="STRING" id="39947.A0A0P0X9A4"/>
<dbReference type="PANTHER" id="PTHR46431">
    <property type="entry name" value="EXPRESSED PROTEIN"/>
    <property type="match status" value="1"/>
</dbReference>
<dbReference type="EMBL" id="AP014963">
    <property type="protein sequence ID" value="BAT02800.1"/>
    <property type="molecule type" value="Genomic_DNA"/>
</dbReference>
<sequence length="468" mass="50850">MDLGPTQVRSNGDGIGPWASLPQAHSCLFQWGPAPHPAGLAGPGVWGGEARRNPTRYQLPLPSLASPLSSPLAMTRASPFPLRIQATAASTARHRHDQASTPRARVLSLVTPPRRSDSTALAFLGFRCDTAAAAAPGPSGEERTGRRSGEEEEEEEHAGMDAPVAVAVPPQPQPQQPPAPAAAPPYRWSRAVARSPAAWMRLGVGGLLVGSIIFAFYEWGLPLLSEKVLLPIMRWEARSFGRHLLAIVLIASLAIFPVVLLPSSPSMWLTGIIFGYGFGFLIIMVGTAIGMSIPYFIGSLFRERLHEWLEKKWPREIALVKLASKGSWFKQFRVIVLLRISPFPYSMLNYTVTVTQIKYGPYICGSVVGMVPDALVNIYSGRLILTLAGLKYHNHRLTTVEIVYNVISITVAFLVAIGFTVYAKRALDEMERSEGTCPEPAGIAHGSTELRAHHQECSNSSSVPIDVV</sequence>
<dbReference type="OrthoDB" id="202840at2759"/>
<keyword evidence="2" id="KW-0472">Membrane</keyword>
<dbReference type="OMA" id="FAFYEWG"/>
<feature type="transmembrane region" description="Helical" evidence="2">
    <location>
        <begin position="198"/>
        <end position="220"/>
    </location>
</feature>
<name>A0A0P0X9A4_ORYSJ</name>
<evidence type="ECO:0000259" key="3">
    <source>
        <dbReference type="Pfam" id="PF09335"/>
    </source>
</evidence>
<dbReference type="PANTHER" id="PTHR46431:SF2">
    <property type="entry name" value="OS07G0634000 PROTEIN"/>
    <property type="match status" value="1"/>
</dbReference>
<dbReference type="PaxDb" id="39947-A0A0P0X9A4"/>
<dbReference type="Gramene" id="Os07t0634000-00">
    <property type="protein sequence ID" value="Os07t0634000-00"/>
    <property type="gene ID" value="Os07g0634000"/>
</dbReference>
<evidence type="ECO:0000313" key="5">
    <source>
        <dbReference type="Proteomes" id="UP000059680"/>
    </source>
</evidence>
<evidence type="ECO:0000313" key="4">
    <source>
        <dbReference type="EMBL" id="BAT02800.1"/>
    </source>
</evidence>
<feature type="compositionally biased region" description="Basic and acidic residues" evidence="1">
    <location>
        <begin position="140"/>
        <end position="149"/>
    </location>
</feature>
<dbReference type="InterPro" id="IPR032816">
    <property type="entry name" value="VTT_dom"/>
</dbReference>
<accession>A0A0P0X9A4</accession>
<feature type="domain" description="VTT" evidence="3">
    <location>
        <begin position="261"/>
        <end position="382"/>
    </location>
</feature>
<dbReference type="AlphaFoldDB" id="A0A0P0X9A4"/>